<feature type="transmembrane region" description="Helical" evidence="2">
    <location>
        <begin position="20"/>
        <end position="38"/>
    </location>
</feature>
<evidence type="ECO:0000313" key="3">
    <source>
        <dbReference type="EMBL" id="MBA8923688.1"/>
    </source>
</evidence>
<evidence type="ECO:0000256" key="1">
    <source>
        <dbReference type="SAM" id="MobiDB-lite"/>
    </source>
</evidence>
<gene>
    <name evidence="3" type="ORF">BC739_000885</name>
</gene>
<name>A0ABR6B9Y3_9PSEU</name>
<keyword evidence="2" id="KW-1133">Transmembrane helix</keyword>
<reference evidence="3 4" key="1">
    <citation type="submission" date="2020-08" db="EMBL/GenBank/DDBJ databases">
        <title>Genomic Encyclopedia of Archaeal and Bacterial Type Strains, Phase II (KMG-II): from individual species to whole genera.</title>
        <authorList>
            <person name="Goeker M."/>
        </authorList>
    </citation>
    <scope>NUCLEOTIDE SEQUENCE [LARGE SCALE GENOMIC DNA]</scope>
    <source>
        <strain evidence="3 4">DSM 43850</strain>
    </source>
</reference>
<dbReference type="EMBL" id="JACJID010000001">
    <property type="protein sequence ID" value="MBA8923688.1"/>
    <property type="molecule type" value="Genomic_DNA"/>
</dbReference>
<sequence length="68" mass="6698">MARRAASIHTYGVVTSIPQYIGSAVAIVVVAAIGVRLGRRPAAGGGNAKFPHTLGSSHGEDAVVSGGG</sequence>
<feature type="region of interest" description="Disordered" evidence="1">
    <location>
        <begin position="45"/>
        <end position="68"/>
    </location>
</feature>
<evidence type="ECO:0000256" key="2">
    <source>
        <dbReference type="SAM" id="Phobius"/>
    </source>
</evidence>
<dbReference type="Proteomes" id="UP000517916">
    <property type="component" value="Unassembled WGS sequence"/>
</dbReference>
<keyword evidence="4" id="KW-1185">Reference proteome</keyword>
<evidence type="ECO:0000313" key="4">
    <source>
        <dbReference type="Proteomes" id="UP000517916"/>
    </source>
</evidence>
<keyword evidence="2" id="KW-0472">Membrane</keyword>
<proteinExistence type="predicted"/>
<organism evidence="3 4">
    <name type="scientific">Kutzneria viridogrisea</name>
    <dbReference type="NCBI Taxonomy" id="47990"/>
    <lineage>
        <taxon>Bacteria</taxon>
        <taxon>Bacillati</taxon>
        <taxon>Actinomycetota</taxon>
        <taxon>Actinomycetes</taxon>
        <taxon>Pseudonocardiales</taxon>
        <taxon>Pseudonocardiaceae</taxon>
        <taxon>Kutzneria</taxon>
    </lineage>
</organism>
<accession>A0ABR6B9Y3</accession>
<comment type="caution">
    <text evidence="3">The sequence shown here is derived from an EMBL/GenBank/DDBJ whole genome shotgun (WGS) entry which is preliminary data.</text>
</comment>
<keyword evidence="2" id="KW-0812">Transmembrane</keyword>
<protein>
    <submittedName>
        <fullName evidence="3">Uncharacterized protein</fullName>
    </submittedName>
</protein>